<comment type="caution">
    <text evidence="1">The sequence shown here is derived from an EMBL/GenBank/DDBJ whole genome shotgun (WGS) entry which is preliminary data.</text>
</comment>
<evidence type="ECO:0000313" key="1">
    <source>
        <dbReference type="EMBL" id="KAL0448131.1"/>
    </source>
</evidence>
<gene>
    <name evidence="1" type="ORF">Slati_1941000</name>
</gene>
<dbReference type="AlphaFoldDB" id="A0AAW2X3I3"/>
<sequence length="90" mass="10078">MADNQSNWLLITYSNTGYNRHEENWVERGVDGGLMNQNCTLSELKIDEEGGWSEKSHGIDGSPISVLVARDRDRQKKVTKSVKIKVCVAA</sequence>
<dbReference type="EMBL" id="JACGWN010000006">
    <property type="protein sequence ID" value="KAL0448131.1"/>
    <property type="molecule type" value="Genomic_DNA"/>
</dbReference>
<accession>A0AAW2X3I3</accession>
<reference evidence="1" key="2">
    <citation type="journal article" date="2024" name="Plant">
        <title>Genomic evolution and insights into agronomic trait innovations of Sesamum species.</title>
        <authorList>
            <person name="Miao H."/>
            <person name="Wang L."/>
            <person name="Qu L."/>
            <person name="Liu H."/>
            <person name="Sun Y."/>
            <person name="Le M."/>
            <person name="Wang Q."/>
            <person name="Wei S."/>
            <person name="Zheng Y."/>
            <person name="Lin W."/>
            <person name="Duan Y."/>
            <person name="Cao H."/>
            <person name="Xiong S."/>
            <person name="Wang X."/>
            <person name="Wei L."/>
            <person name="Li C."/>
            <person name="Ma Q."/>
            <person name="Ju M."/>
            <person name="Zhao R."/>
            <person name="Li G."/>
            <person name="Mu C."/>
            <person name="Tian Q."/>
            <person name="Mei H."/>
            <person name="Zhang T."/>
            <person name="Gao T."/>
            <person name="Zhang H."/>
        </authorList>
    </citation>
    <scope>NUCLEOTIDE SEQUENCE</scope>
    <source>
        <strain evidence="1">KEN1</strain>
    </source>
</reference>
<organism evidence="1">
    <name type="scientific">Sesamum latifolium</name>
    <dbReference type="NCBI Taxonomy" id="2727402"/>
    <lineage>
        <taxon>Eukaryota</taxon>
        <taxon>Viridiplantae</taxon>
        <taxon>Streptophyta</taxon>
        <taxon>Embryophyta</taxon>
        <taxon>Tracheophyta</taxon>
        <taxon>Spermatophyta</taxon>
        <taxon>Magnoliopsida</taxon>
        <taxon>eudicotyledons</taxon>
        <taxon>Gunneridae</taxon>
        <taxon>Pentapetalae</taxon>
        <taxon>asterids</taxon>
        <taxon>lamiids</taxon>
        <taxon>Lamiales</taxon>
        <taxon>Pedaliaceae</taxon>
        <taxon>Sesamum</taxon>
    </lineage>
</organism>
<proteinExistence type="predicted"/>
<name>A0AAW2X3I3_9LAMI</name>
<reference evidence="1" key="1">
    <citation type="submission" date="2020-06" db="EMBL/GenBank/DDBJ databases">
        <authorList>
            <person name="Li T."/>
            <person name="Hu X."/>
            <person name="Zhang T."/>
            <person name="Song X."/>
            <person name="Zhang H."/>
            <person name="Dai N."/>
            <person name="Sheng W."/>
            <person name="Hou X."/>
            <person name="Wei L."/>
        </authorList>
    </citation>
    <scope>NUCLEOTIDE SEQUENCE</scope>
    <source>
        <strain evidence="1">KEN1</strain>
        <tissue evidence="1">Leaf</tissue>
    </source>
</reference>
<protein>
    <submittedName>
        <fullName evidence="1">Uncharacterized protein</fullName>
    </submittedName>
</protein>